<evidence type="ECO:0000256" key="1">
    <source>
        <dbReference type="PROSITE-ProRule" id="PRU00473"/>
    </source>
</evidence>
<feature type="domain" description="OmpA-like" evidence="3">
    <location>
        <begin position="65"/>
        <end position="177"/>
    </location>
</feature>
<sequence length="177" mass="19461">MRKLVLISLAATLAACSSPPKPPVVDGHDRHAVNDARSQEMIALQANLAQAQEKLRVQQASASDVKFVPASQVVTVNFAYNDAKFFPSWDDQQVLKRLLPTARHVYVRGRTDGRHVTPADERVALGRALAAKNWLVAQGVPATKISVNYVSAGDYVGDNSTNYGRTHNRRVEIEVFQ</sequence>
<dbReference type="InterPro" id="IPR036737">
    <property type="entry name" value="OmpA-like_sf"/>
</dbReference>
<reference evidence="4 5" key="1">
    <citation type="submission" date="2018-08" db="EMBL/GenBank/DDBJ databases">
        <title>Recombination of ecologically and evolutionarily significant loci maintains genetic cohesion in the Pseudomonas syringae species complex.</title>
        <authorList>
            <person name="Dillon M."/>
            <person name="Thakur S."/>
            <person name="Almeida R.N.D."/>
            <person name="Weir B.S."/>
            <person name="Guttman D.S."/>
        </authorList>
    </citation>
    <scope>NUCLEOTIDE SEQUENCE [LARGE SCALE GENOMIC DNA]</scope>
    <source>
        <strain evidence="4 5">ICMP 3706</strain>
    </source>
</reference>
<dbReference type="AlphaFoldDB" id="A0A3M3ZIG4"/>
<protein>
    <recommendedName>
        <fullName evidence="3">OmpA-like domain-containing protein</fullName>
    </recommendedName>
</protein>
<keyword evidence="2" id="KW-0175">Coiled coil</keyword>
<feature type="coiled-coil region" evidence="2">
    <location>
        <begin position="34"/>
        <end position="61"/>
    </location>
</feature>
<proteinExistence type="predicted"/>
<dbReference type="InterPro" id="IPR006665">
    <property type="entry name" value="OmpA-like"/>
</dbReference>
<dbReference type="GO" id="GO:0016020">
    <property type="term" value="C:membrane"/>
    <property type="evidence" value="ECO:0007669"/>
    <property type="project" value="UniProtKB-UniRule"/>
</dbReference>
<gene>
    <name evidence="4" type="ORF">ALQ30_200649</name>
</gene>
<dbReference type="PROSITE" id="PS51257">
    <property type="entry name" value="PROKAR_LIPOPROTEIN"/>
    <property type="match status" value="1"/>
</dbReference>
<evidence type="ECO:0000313" key="4">
    <source>
        <dbReference type="EMBL" id="RMO94447.1"/>
    </source>
</evidence>
<dbReference type="RefSeq" id="WP_122290758.1">
    <property type="nucleotide sequence ID" value="NZ_RBQE01000629.1"/>
</dbReference>
<keyword evidence="1" id="KW-0472">Membrane</keyword>
<dbReference type="Gene3D" id="3.30.1330.60">
    <property type="entry name" value="OmpA-like domain"/>
    <property type="match status" value="1"/>
</dbReference>
<dbReference type="PROSITE" id="PS51123">
    <property type="entry name" value="OMPA_2"/>
    <property type="match status" value="1"/>
</dbReference>
<organism evidence="4 5">
    <name type="scientific">Pseudomonas syringae pv. persicae</name>
    <dbReference type="NCBI Taxonomy" id="237306"/>
    <lineage>
        <taxon>Bacteria</taxon>
        <taxon>Pseudomonadati</taxon>
        <taxon>Pseudomonadota</taxon>
        <taxon>Gammaproteobacteria</taxon>
        <taxon>Pseudomonadales</taxon>
        <taxon>Pseudomonadaceae</taxon>
        <taxon>Pseudomonas</taxon>
    </lineage>
</organism>
<dbReference type="Proteomes" id="UP000281604">
    <property type="component" value="Unassembled WGS sequence"/>
</dbReference>
<evidence type="ECO:0000259" key="3">
    <source>
        <dbReference type="PROSITE" id="PS51123"/>
    </source>
</evidence>
<evidence type="ECO:0000313" key="5">
    <source>
        <dbReference type="Proteomes" id="UP000281604"/>
    </source>
</evidence>
<comment type="caution">
    <text evidence="4">The sequence shown here is derived from an EMBL/GenBank/DDBJ whole genome shotgun (WGS) entry which is preliminary data.</text>
</comment>
<dbReference type="Pfam" id="PF00691">
    <property type="entry name" value="OmpA"/>
    <property type="match status" value="1"/>
</dbReference>
<dbReference type="SUPFAM" id="SSF103088">
    <property type="entry name" value="OmpA-like"/>
    <property type="match status" value="1"/>
</dbReference>
<accession>A0A3M3ZIG4</accession>
<dbReference type="EMBL" id="RBQE01000629">
    <property type="protein sequence ID" value="RMO94447.1"/>
    <property type="molecule type" value="Genomic_DNA"/>
</dbReference>
<name>A0A3M3ZIG4_9PSED</name>
<evidence type="ECO:0000256" key="2">
    <source>
        <dbReference type="SAM" id="Coils"/>
    </source>
</evidence>